<protein>
    <submittedName>
        <fullName evidence="1">Uncharacterized protein</fullName>
    </submittedName>
</protein>
<evidence type="ECO:0000313" key="2">
    <source>
        <dbReference type="Proteomes" id="UP000805193"/>
    </source>
</evidence>
<reference evidence="1 2" key="1">
    <citation type="journal article" date="2020" name="Cell">
        <title>Large-Scale Comparative Analyses of Tick Genomes Elucidate Their Genetic Diversity and Vector Capacities.</title>
        <authorList>
            <consortium name="Tick Genome and Microbiome Consortium (TIGMIC)"/>
            <person name="Jia N."/>
            <person name="Wang J."/>
            <person name="Shi W."/>
            <person name="Du L."/>
            <person name="Sun Y."/>
            <person name="Zhan W."/>
            <person name="Jiang J.F."/>
            <person name="Wang Q."/>
            <person name="Zhang B."/>
            <person name="Ji P."/>
            <person name="Bell-Sakyi L."/>
            <person name="Cui X.M."/>
            <person name="Yuan T.T."/>
            <person name="Jiang B.G."/>
            <person name="Yang W.F."/>
            <person name="Lam T.T."/>
            <person name="Chang Q.C."/>
            <person name="Ding S.J."/>
            <person name="Wang X.J."/>
            <person name="Zhu J.G."/>
            <person name="Ruan X.D."/>
            <person name="Zhao L."/>
            <person name="Wei J.T."/>
            <person name="Ye R.Z."/>
            <person name="Que T.C."/>
            <person name="Du C.H."/>
            <person name="Zhou Y.H."/>
            <person name="Cheng J.X."/>
            <person name="Dai P.F."/>
            <person name="Guo W.B."/>
            <person name="Han X.H."/>
            <person name="Huang E.J."/>
            <person name="Li L.F."/>
            <person name="Wei W."/>
            <person name="Gao Y.C."/>
            <person name="Liu J.Z."/>
            <person name="Shao H.Z."/>
            <person name="Wang X."/>
            <person name="Wang C.C."/>
            <person name="Yang T.C."/>
            <person name="Huo Q.B."/>
            <person name="Li W."/>
            <person name="Chen H.Y."/>
            <person name="Chen S.E."/>
            <person name="Zhou L.G."/>
            <person name="Ni X.B."/>
            <person name="Tian J.H."/>
            <person name="Sheng Y."/>
            <person name="Liu T."/>
            <person name="Pan Y.S."/>
            <person name="Xia L.Y."/>
            <person name="Li J."/>
            <person name="Zhao F."/>
            <person name="Cao W.C."/>
        </authorList>
    </citation>
    <scope>NUCLEOTIDE SEQUENCE [LARGE SCALE GENOMIC DNA]</scope>
    <source>
        <strain evidence="1">Iper-2018</strain>
    </source>
</reference>
<dbReference type="EMBL" id="JABSTQ010010944">
    <property type="protein sequence ID" value="KAG0416532.1"/>
    <property type="molecule type" value="Genomic_DNA"/>
</dbReference>
<evidence type="ECO:0000313" key="1">
    <source>
        <dbReference type="EMBL" id="KAG0416532.1"/>
    </source>
</evidence>
<accession>A0AC60PAH0</accession>
<proteinExistence type="predicted"/>
<gene>
    <name evidence="1" type="ORF">HPB47_006337</name>
</gene>
<sequence>MDLPQQPEDEIPRTGEAIAPRPVPDSIDPNIRTDTSSAIEALLDAHHQRTAQELRHRDAALLEGGSWNEALSHDAVAPPDDADVASRRHDRRFNLPVKVRWETNRLSASTSSSNHFLGDLGIWWPPGRTASMSCKNLYYYLLLFVAWCVLGLGILVLLRWLLSYTSK</sequence>
<dbReference type="Proteomes" id="UP000805193">
    <property type="component" value="Unassembled WGS sequence"/>
</dbReference>
<keyword evidence="2" id="KW-1185">Reference proteome</keyword>
<name>A0AC60PAH0_IXOPE</name>
<comment type="caution">
    <text evidence="1">The sequence shown here is derived from an EMBL/GenBank/DDBJ whole genome shotgun (WGS) entry which is preliminary data.</text>
</comment>
<organism evidence="1 2">
    <name type="scientific">Ixodes persulcatus</name>
    <name type="common">Taiga tick</name>
    <dbReference type="NCBI Taxonomy" id="34615"/>
    <lineage>
        <taxon>Eukaryota</taxon>
        <taxon>Metazoa</taxon>
        <taxon>Ecdysozoa</taxon>
        <taxon>Arthropoda</taxon>
        <taxon>Chelicerata</taxon>
        <taxon>Arachnida</taxon>
        <taxon>Acari</taxon>
        <taxon>Parasitiformes</taxon>
        <taxon>Ixodida</taxon>
        <taxon>Ixodoidea</taxon>
        <taxon>Ixodidae</taxon>
        <taxon>Ixodinae</taxon>
        <taxon>Ixodes</taxon>
    </lineage>
</organism>